<name>A0A4R4UVU7_9PSEU</name>
<dbReference type="Proteomes" id="UP000294744">
    <property type="component" value="Unassembled WGS sequence"/>
</dbReference>
<dbReference type="PANTHER" id="PTHR35369">
    <property type="entry name" value="BLR3025 PROTEIN-RELATED"/>
    <property type="match status" value="1"/>
</dbReference>
<dbReference type="PANTHER" id="PTHR35369:SF2">
    <property type="entry name" value="BLR3025 PROTEIN"/>
    <property type="match status" value="1"/>
</dbReference>
<accession>A0A4R4UVU7</accession>
<dbReference type="Gene3D" id="3.40.1170.60">
    <property type="match status" value="1"/>
</dbReference>
<evidence type="ECO:0000256" key="3">
    <source>
        <dbReference type="ARBA" id="ARBA00025589"/>
    </source>
</evidence>
<dbReference type="InterPro" id="IPR001126">
    <property type="entry name" value="UmuC"/>
</dbReference>
<gene>
    <name evidence="5" type="ORF">E1161_12235</name>
</gene>
<comment type="function">
    <text evidence="3">Poorly processive, error-prone DNA polymerase involved in untargeted mutagenesis. Copies undamaged DNA at stalled replication forks, which arise in vivo from mismatched or misaligned primer ends. These misaligned primers can be extended by PolIV. Exhibits no 3'-5' exonuclease (proofreading) activity. May be involved in translesional synthesis, in conjunction with the beta clamp from PolIII.</text>
</comment>
<dbReference type="CDD" id="cd03468">
    <property type="entry name" value="PolY_like"/>
    <property type="match status" value="1"/>
</dbReference>
<comment type="caution">
    <text evidence="5">The sequence shown here is derived from an EMBL/GenBank/DDBJ whole genome shotgun (WGS) entry which is preliminary data.</text>
</comment>
<dbReference type="PROSITE" id="PS50173">
    <property type="entry name" value="UMUC"/>
    <property type="match status" value="1"/>
</dbReference>
<evidence type="ECO:0000256" key="1">
    <source>
        <dbReference type="ARBA" id="ARBA00010945"/>
    </source>
</evidence>
<proteinExistence type="inferred from homology"/>
<dbReference type="Gene3D" id="3.30.70.270">
    <property type="match status" value="1"/>
</dbReference>
<dbReference type="AlphaFoldDB" id="A0A4R4UVU7"/>
<dbReference type="Pfam" id="PF00817">
    <property type="entry name" value="IMS"/>
    <property type="match status" value="1"/>
</dbReference>
<dbReference type="GO" id="GO:0006281">
    <property type="term" value="P:DNA repair"/>
    <property type="evidence" value="ECO:0007669"/>
    <property type="project" value="InterPro"/>
</dbReference>
<dbReference type="InterPro" id="IPR043502">
    <property type="entry name" value="DNA/RNA_pol_sf"/>
</dbReference>
<dbReference type="SUPFAM" id="SSF56672">
    <property type="entry name" value="DNA/RNA polymerases"/>
    <property type="match status" value="1"/>
</dbReference>
<dbReference type="InterPro" id="IPR043128">
    <property type="entry name" value="Rev_trsase/Diguanyl_cyclase"/>
</dbReference>
<dbReference type="OrthoDB" id="5244088at2"/>
<evidence type="ECO:0000313" key="5">
    <source>
        <dbReference type="EMBL" id="TDC92853.1"/>
    </source>
</evidence>
<evidence type="ECO:0000313" key="6">
    <source>
        <dbReference type="Proteomes" id="UP000294744"/>
    </source>
</evidence>
<sequence>MSDVPARRIVVWCPDWPVVAASRAAELEPLVPAAVFAANRVVACSATARDSGVRRGMRRREAQGRCPELVVCEHDPARDVRFFEPVVIAVEELVPGVEVVRPGLVAVPARGPARYFGGEEVAAEKLVDEIDAQTGVECRIGVADGLFAAILAARHARHVEPGGSQEFLAPLPIEEIEQLADRLGQKQAAAQSELVDLLRRLGIGTLGEFAALDPSDVATRFGPAALLAHRAAGGQEARPVKRRRPPPELVVAEELDPPVDRVDRAAFVAKVLADELHAKLGALGLACTRLGISARTGNGEELHRVWRCAEPLTPAATADRVRWQLDGWLNGRSRRGKPTAGLDELSLRPDEVVGAGGLQLDLLSAATGEATARAGRAFARVQGMLGPEAVLTGVLGGGRDPRDQVRFVPWGDERRAALPVEPPWPGRIPAPSPTVVPGDPWPARVFDASGEPVWITGRLGLSAAPHVVEVGGGRSRAVAGWAGPWPVTERWWVDLLAGGSGQTAPDSQVPPRALVRLQVVLVPESSDGESDEVALLLVHERGDWWVQGAYR</sequence>
<keyword evidence="6" id="KW-1185">Reference proteome</keyword>
<feature type="domain" description="UmuC" evidence="4">
    <location>
        <begin position="32"/>
        <end position="157"/>
    </location>
</feature>
<dbReference type="RefSeq" id="WP_132622744.1">
    <property type="nucleotide sequence ID" value="NZ_SMKV01000012.1"/>
</dbReference>
<evidence type="ECO:0000259" key="4">
    <source>
        <dbReference type="PROSITE" id="PS50173"/>
    </source>
</evidence>
<evidence type="ECO:0000256" key="2">
    <source>
        <dbReference type="ARBA" id="ARBA00022763"/>
    </source>
</evidence>
<reference evidence="5 6" key="1">
    <citation type="submission" date="2019-03" db="EMBL/GenBank/DDBJ databases">
        <title>Draft genome sequences of novel Actinobacteria.</title>
        <authorList>
            <person name="Sahin N."/>
            <person name="Ay H."/>
            <person name="Saygin H."/>
        </authorList>
    </citation>
    <scope>NUCLEOTIDE SEQUENCE [LARGE SCALE GENOMIC DNA]</scope>
    <source>
        <strain evidence="5 6">16K404</strain>
    </source>
</reference>
<dbReference type="InterPro" id="IPR050356">
    <property type="entry name" value="SulA_CellDiv_inhibitor"/>
</dbReference>
<keyword evidence="2" id="KW-0227">DNA damage</keyword>
<comment type="similarity">
    <text evidence="1">Belongs to the DNA polymerase type-Y family.</text>
</comment>
<organism evidence="5 6">
    <name type="scientific">Saccharopolyspora aridisoli</name>
    <dbReference type="NCBI Taxonomy" id="2530385"/>
    <lineage>
        <taxon>Bacteria</taxon>
        <taxon>Bacillati</taxon>
        <taxon>Actinomycetota</taxon>
        <taxon>Actinomycetes</taxon>
        <taxon>Pseudonocardiales</taxon>
        <taxon>Pseudonocardiaceae</taxon>
        <taxon>Saccharopolyspora</taxon>
    </lineage>
</organism>
<dbReference type="EMBL" id="SMKV01000012">
    <property type="protein sequence ID" value="TDC92853.1"/>
    <property type="molecule type" value="Genomic_DNA"/>
</dbReference>
<protein>
    <submittedName>
        <fullName evidence="5">DNA polymerase Y family protein</fullName>
    </submittedName>
</protein>